<reference evidence="2" key="1">
    <citation type="submission" date="2021-01" db="EMBL/GenBank/DDBJ databases">
        <title>Marivirga sp. nov., isolated from intertidal surface sediments.</title>
        <authorList>
            <person name="Zhang M."/>
        </authorList>
    </citation>
    <scope>NUCLEOTIDE SEQUENCE</scope>
    <source>
        <strain evidence="2">SM1354</strain>
    </source>
</reference>
<evidence type="ECO:0000313" key="3">
    <source>
        <dbReference type="Proteomes" id="UP000642920"/>
    </source>
</evidence>
<accession>A0A937A5W1</accession>
<dbReference type="RefSeq" id="WP_201917467.1">
    <property type="nucleotide sequence ID" value="NZ_JAERQG010000001.1"/>
</dbReference>
<sequence length="336" mass="38465">MRLKLLLTSITFCLFNQLSVAQGTFKFFTEKADIPKDLLKTRSVVFMNVNSLDWEKEAAKIHKSFREVGIDAVAYYALSDILSGHDATNAFYRDITERSISSMIIINKESDEYAAYMADIPEGGSFFVPDMEVYDLRAADLEALGAKIVMKAEQADLERGNFLIIDVPEIFQRTNVIKTRRVADFNPDLRIDKLAVPKFENSVLLDGDIDAMNAELDSLLKDNYPFRYGLVDPNITDEELISNGYLMVLRKLENNVESLKRMLGYELKENETIHISTRKGQPDTITKIFANQNAHKYYVQQLYTKDIYLGNIWDAGISWQEALLNHITNLKADMRR</sequence>
<dbReference type="Proteomes" id="UP000642920">
    <property type="component" value="Unassembled WGS sequence"/>
</dbReference>
<keyword evidence="1" id="KW-0732">Signal</keyword>
<evidence type="ECO:0000256" key="1">
    <source>
        <dbReference type="SAM" id="SignalP"/>
    </source>
</evidence>
<organism evidence="2 3">
    <name type="scientific">Marivirga atlantica</name>
    <dbReference type="NCBI Taxonomy" id="1548457"/>
    <lineage>
        <taxon>Bacteria</taxon>
        <taxon>Pseudomonadati</taxon>
        <taxon>Bacteroidota</taxon>
        <taxon>Cytophagia</taxon>
        <taxon>Cytophagales</taxon>
        <taxon>Marivirgaceae</taxon>
        <taxon>Marivirga</taxon>
    </lineage>
</organism>
<dbReference type="EMBL" id="JAERQG010000001">
    <property type="protein sequence ID" value="MBL0764155.1"/>
    <property type="molecule type" value="Genomic_DNA"/>
</dbReference>
<keyword evidence="3" id="KW-1185">Reference proteome</keyword>
<gene>
    <name evidence="2" type="ORF">JKP34_02755</name>
</gene>
<name>A0A937A5W1_9BACT</name>
<protein>
    <submittedName>
        <fullName evidence="2">Uncharacterized protein</fullName>
    </submittedName>
</protein>
<feature type="chain" id="PRO_5038025549" evidence="1">
    <location>
        <begin position="22"/>
        <end position="336"/>
    </location>
</feature>
<evidence type="ECO:0000313" key="2">
    <source>
        <dbReference type="EMBL" id="MBL0764155.1"/>
    </source>
</evidence>
<proteinExistence type="predicted"/>
<dbReference type="AlphaFoldDB" id="A0A937A5W1"/>
<feature type="signal peptide" evidence="1">
    <location>
        <begin position="1"/>
        <end position="21"/>
    </location>
</feature>
<comment type="caution">
    <text evidence="2">The sequence shown here is derived from an EMBL/GenBank/DDBJ whole genome shotgun (WGS) entry which is preliminary data.</text>
</comment>